<dbReference type="EMBL" id="GGEC01011414">
    <property type="protein sequence ID" value="MBW91897.1"/>
    <property type="molecule type" value="Transcribed_RNA"/>
</dbReference>
<name>A0A2P2JEL2_RHIMU</name>
<dbReference type="AlphaFoldDB" id="A0A2P2JEL2"/>
<proteinExistence type="predicted"/>
<sequence length="90" mass="10387">MENQAQTLPSYESMAIRGVQNVRRSTSRRIWGRREDEAEPDQAIKVESLQWIEKSQSTNSWFGPAEISRPYVSVELTYLQSDLLIVAFPL</sequence>
<organism evidence="1">
    <name type="scientific">Rhizophora mucronata</name>
    <name type="common">Asiatic mangrove</name>
    <dbReference type="NCBI Taxonomy" id="61149"/>
    <lineage>
        <taxon>Eukaryota</taxon>
        <taxon>Viridiplantae</taxon>
        <taxon>Streptophyta</taxon>
        <taxon>Embryophyta</taxon>
        <taxon>Tracheophyta</taxon>
        <taxon>Spermatophyta</taxon>
        <taxon>Magnoliopsida</taxon>
        <taxon>eudicotyledons</taxon>
        <taxon>Gunneridae</taxon>
        <taxon>Pentapetalae</taxon>
        <taxon>rosids</taxon>
        <taxon>fabids</taxon>
        <taxon>Malpighiales</taxon>
        <taxon>Rhizophoraceae</taxon>
        <taxon>Rhizophora</taxon>
    </lineage>
</organism>
<reference evidence="1" key="1">
    <citation type="submission" date="2018-02" db="EMBL/GenBank/DDBJ databases">
        <title>Rhizophora mucronata_Transcriptome.</title>
        <authorList>
            <person name="Meera S.P."/>
            <person name="Sreeshan A."/>
            <person name="Augustine A."/>
        </authorList>
    </citation>
    <scope>NUCLEOTIDE SEQUENCE</scope>
    <source>
        <tissue evidence="1">Leaf</tissue>
    </source>
</reference>
<accession>A0A2P2JEL2</accession>
<evidence type="ECO:0000313" key="1">
    <source>
        <dbReference type="EMBL" id="MBW91897.1"/>
    </source>
</evidence>
<protein>
    <submittedName>
        <fullName evidence="1">Uncharacterized protein</fullName>
    </submittedName>
</protein>